<dbReference type="GO" id="GO:0005829">
    <property type="term" value="C:cytosol"/>
    <property type="evidence" value="ECO:0007669"/>
    <property type="project" value="TreeGrafter"/>
</dbReference>
<dbReference type="PANTHER" id="PTHR47963">
    <property type="entry name" value="DEAD-BOX ATP-DEPENDENT RNA HELICASE 47, MITOCHONDRIAL"/>
    <property type="match status" value="1"/>
</dbReference>
<dbReference type="InterPro" id="IPR044742">
    <property type="entry name" value="DEAD/DEAH_RhlB"/>
</dbReference>
<keyword evidence="3 7" id="KW-0347">Helicase</keyword>
<dbReference type="GO" id="GO:0005524">
    <property type="term" value="F:ATP binding"/>
    <property type="evidence" value="ECO:0007669"/>
    <property type="project" value="UniProtKB-KW"/>
</dbReference>
<comment type="caution">
    <text evidence="7">The sequence shown here is derived from an EMBL/GenBank/DDBJ whole genome shotgun (WGS) entry which is preliminary data.</text>
</comment>
<evidence type="ECO:0000256" key="4">
    <source>
        <dbReference type="ARBA" id="ARBA00022840"/>
    </source>
</evidence>
<dbReference type="PROSITE" id="PS51194">
    <property type="entry name" value="HELICASE_CTER"/>
    <property type="match status" value="1"/>
</dbReference>
<reference evidence="7 8" key="1">
    <citation type="submission" date="2021-05" db="EMBL/GenBank/DDBJ databases">
        <title>Novel Bacillus species.</title>
        <authorList>
            <person name="Liu G."/>
        </authorList>
    </citation>
    <scope>NUCLEOTIDE SEQUENCE [LARGE SCALE GENOMIC DNA]</scope>
    <source>
        <strain evidence="7 8">FJAT-49732</strain>
    </source>
</reference>
<dbReference type="InterPro" id="IPR011545">
    <property type="entry name" value="DEAD/DEAH_box_helicase_dom"/>
</dbReference>
<dbReference type="SUPFAM" id="SSF52540">
    <property type="entry name" value="P-loop containing nucleoside triphosphate hydrolases"/>
    <property type="match status" value="1"/>
</dbReference>
<dbReference type="CDD" id="cd18787">
    <property type="entry name" value="SF2_C_DEAD"/>
    <property type="match status" value="1"/>
</dbReference>
<evidence type="ECO:0000256" key="1">
    <source>
        <dbReference type="ARBA" id="ARBA00022741"/>
    </source>
</evidence>
<dbReference type="Proteomes" id="UP000682713">
    <property type="component" value="Unassembled WGS sequence"/>
</dbReference>
<dbReference type="GO" id="GO:0003724">
    <property type="term" value="F:RNA helicase activity"/>
    <property type="evidence" value="ECO:0007669"/>
    <property type="project" value="TreeGrafter"/>
</dbReference>
<dbReference type="PROSITE" id="PS51192">
    <property type="entry name" value="HELICASE_ATP_BIND_1"/>
    <property type="match status" value="1"/>
</dbReference>
<evidence type="ECO:0000256" key="2">
    <source>
        <dbReference type="ARBA" id="ARBA00022801"/>
    </source>
</evidence>
<gene>
    <name evidence="7" type="ORF">KHA93_01325</name>
</gene>
<feature type="domain" description="Helicase C-terminal" evidence="6">
    <location>
        <begin position="227"/>
        <end position="379"/>
    </location>
</feature>
<name>A0A942THU3_9BACI</name>
<keyword evidence="8" id="KW-1185">Reference proteome</keyword>
<dbReference type="GO" id="GO:0005840">
    <property type="term" value="C:ribosome"/>
    <property type="evidence" value="ECO:0007669"/>
    <property type="project" value="TreeGrafter"/>
</dbReference>
<keyword evidence="1" id="KW-0547">Nucleotide-binding</keyword>
<dbReference type="InterPro" id="IPR050547">
    <property type="entry name" value="DEAD_box_RNA_helicases"/>
</dbReference>
<dbReference type="InterPro" id="IPR014001">
    <property type="entry name" value="Helicase_ATP-bd"/>
</dbReference>
<dbReference type="Gene3D" id="3.40.50.300">
    <property type="entry name" value="P-loop containing nucleotide triphosphate hydrolases"/>
    <property type="match status" value="2"/>
</dbReference>
<dbReference type="EMBL" id="JAGYPJ010000001">
    <property type="protein sequence ID" value="MBS4198300.1"/>
    <property type="molecule type" value="Genomic_DNA"/>
</dbReference>
<dbReference type="Pfam" id="PF00271">
    <property type="entry name" value="Helicase_C"/>
    <property type="match status" value="1"/>
</dbReference>
<evidence type="ECO:0000313" key="8">
    <source>
        <dbReference type="Proteomes" id="UP000682713"/>
    </source>
</evidence>
<dbReference type="CDD" id="cd00268">
    <property type="entry name" value="DEADc"/>
    <property type="match status" value="1"/>
</dbReference>
<protein>
    <submittedName>
        <fullName evidence="7">DEAD/DEAH box helicase</fullName>
    </submittedName>
</protein>
<dbReference type="AlphaFoldDB" id="A0A942THU3"/>
<dbReference type="GO" id="GO:0009409">
    <property type="term" value="P:response to cold"/>
    <property type="evidence" value="ECO:0007669"/>
    <property type="project" value="TreeGrafter"/>
</dbReference>
<evidence type="ECO:0000313" key="7">
    <source>
        <dbReference type="EMBL" id="MBS4198300.1"/>
    </source>
</evidence>
<accession>A0A942THU3</accession>
<evidence type="ECO:0000259" key="5">
    <source>
        <dbReference type="PROSITE" id="PS51192"/>
    </source>
</evidence>
<feature type="domain" description="Helicase ATP-binding" evidence="5">
    <location>
        <begin position="31"/>
        <end position="201"/>
    </location>
</feature>
<sequence>MNILSNLKPTLQKIWEESNFKNPTKIQENAIPAILEGKDLIAESPTGTGKTVAYLLPILEKINEEHSGLQAVILAPSRELVMQIYQEVQKWKVGTHIKSTSLVGGANIKRQLDRLKERPQIVVGTPGRILELIKMKKLKMHEVKTVVLDEGDQLLNKEHLDSVRNIVKSTMNDRQLLMFSATKLEDPDQVTAMIGRKPEIISIKRTENNSAKVNHYYLLCDPRDRAKLLQKIAAMKDVKALVFVRDVGNMTVLAEKLEYENVSLDILHSELGKNQREKAIKAIRNAEVNLLLATDVAARGLDIEGLTHVIHYDFPNDIDQYVHRSGRTGRMGAAGTVVSFVTPRDERELKKYGKILKLSIQPRRIFKGQFVELNNKNVKQERK</sequence>
<proteinExistence type="predicted"/>
<dbReference type="InterPro" id="IPR027417">
    <property type="entry name" value="P-loop_NTPase"/>
</dbReference>
<dbReference type="SMART" id="SM00487">
    <property type="entry name" value="DEXDc"/>
    <property type="match status" value="1"/>
</dbReference>
<organism evidence="7 8">
    <name type="scientific">Lederbergia citrisecunda</name>
    <dbReference type="NCBI Taxonomy" id="2833583"/>
    <lineage>
        <taxon>Bacteria</taxon>
        <taxon>Bacillati</taxon>
        <taxon>Bacillota</taxon>
        <taxon>Bacilli</taxon>
        <taxon>Bacillales</taxon>
        <taxon>Bacillaceae</taxon>
        <taxon>Lederbergia</taxon>
    </lineage>
</organism>
<evidence type="ECO:0000256" key="3">
    <source>
        <dbReference type="ARBA" id="ARBA00022806"/>
    </source>
</evidence>
<keyword evidence="2" id="KW-0378">Hydrolase</keyword>
<dbReference type="InterPro" id="IPR001650">
    <property type="entry name" value="Helicase_C-like"/>
</dbReference>
<dbReference type="RefSeq" id="WP_213109073.1">
    <property type="nucleotide sequence ID" value="NZ_JAGYPJ010000001.1"/>
</dbReference>
<dbReference type="PANTHER" id="PTHR47963:SF7">
    <property type="entry name" value="ATP-DEPENDENT RNA HELICASE YFML-RELATED"/>
    <property type="match status" value="1"/>
</dbReference>
<dbReference type="GO" id="GO:0016787">
    <property type="term" value="F:hydrolase activity"/>
    <property type="evidence" value="ECO:0007669"/>
    <property type="project" value="UniProtKB-KW"/>
</dbReference>
<evidence type="ECO:0000259" key="6">
    <source>
        <dbReference type="PROSITE" id="PS51194"/>
    </source>
</evidence>
<dbReference type="GO" id="GO:0033592">
    <property type="term" value="F:RNA strand annealing activity"/>
    <property type="evidence" value="ECO:0007669"/>
    <property type="project" value="TreeGrafter"/>
</dbReference>
<dbReference type="Pfam" id="PF00270">
    <property type="entry name" value="DEAD"/>
    <property type="match status" value="1"/>
</dbReference>
<dbReference type="SMART" id="SM00490">
    <property type="entry name" value="HELICc"/>
    <property type="match status" value="1"/>
</dbReference>
<keyword evidence="4" id="KW-0067">ATP-binding</keyword>